<proteinExistence type="predicted"/>
<evidence type="ECO:0000313" key="2">
    <source>
        <dbReference type="EMBL" id="KPV49417.1"/>
    </source>
</evidence>
<gene>
    <name evidence="2" type="ORF">SE17_32745</name>
</gene>
<dbReference type="Proteomes" id="UP000050509">
    <property type="component" value="Unassembled WGS sequence"/>
</dbReference>
<dbReference type="InterPro" id="IPR051923">
    <property type="entry name" value="Glycosyl_Hydrolase_39"/>
</dbReference>
<evidence type="ECO:0000313" key="3">
    <source>
        <dbReference type="Proteomes" id="UP000050509"/>
    </source>
</evidence>
<dbReference type="InterPro" id="IPR017853">
    <property type="entry name" value="GH"/>
</dbReference>
<dbReference type="GO" id="GO:0004553">
    <property type="term" value="F:hydrolase activity, hydrolyzing O-glycosyl compounds"/>
    <property type="evidence" value="ECO:0007669"/>
    <property type="project" value="TreeGrafter"/>
</dbReference>
<sequence>MVALLPLAALLYVALAGFVLADNGTNRGVTFAPGQQPVAWADVPQLGVNLYGIQHEADPANATRTLEMARDMGARFARIQMPWEDVEIHARGDFEDRRNPAAPKSAWQKYDFIMAEAARVGIAPIVRLDRPPDWARTKALASPAFQERKAINGAATGPPDDFADYANFVGAVVRHYRGQIRFIQLWNEPNLMDEWNGQRPSPSEFVALIKAAYTSAKAADPQVVVLFPSLSPTDGLDKTAPYTDLDFLDEVYQLGGGQFFDIMSAQAYGLGQPPDEHRYIRPRTDNWARPVDSRIDVSRVVLLREVMENRGDAGKAIWISEFGYVTDSPTIPPEKRFTWGAPVTPA</sequence>
<comment type="caution">
    <text evidence="2">The sequence shown here is derived from an EMBL/GenBank/DDBJ whole genome shotgun (WGS) entry which is preliminary data.</text>
</comment>
<organism evidence="2 3">
    <name type="scientific">Kouleothrix aurantiaca</name>
    <dbReference type="NCBI Taxonomy" id="186479"/>
    <lineage>
        <taxon>Bacteria</taxon>
        <taxon>Bacillati</taxon>
        <taxon>Chloroflexota</taxon>
        <taxon>Chloroflexia</taxon>
        <taxon>Chloroflexales</taxon>
        <taxon>Roseiflexineae</taxon>
        <taxon>Roseiflexaceae</taxon>
        <taxon>Kouleothrix</taxon>
    </lineage>
</organism>
<keyword evidence="3" id="KW-1185">Reference proteome</keyword>
<feature type="signal peptide" evidence="1">
    <location>
        <begin position="1"/>
        <end position="21"/>
    </location>
</feature>
<protein>
    <submittedName>
        <fullName evidence="2">Polymerase</fullName>
    </submittedName>
</protein>
<accession>A0A0P9D1Y9</accession>
<keyword evidence="1" id="KW-0732">Signal</keyword>
<dbReference type="SUPFAM" id="SSF51445">
    <property type="entry name" value="(Trans)glycosidases"/>
    <property type="match status" value="1"/>
</dbReference>
<feature type="chain" id="PRO_5006156074" evidence="1">
    <location>
        <begin position="22"/>
        <end position="346"/>
    </location>
</feature>
<reference evidence="2 3" key="1">
    <citation type="submission" date="2015-09" db="EMBL/GenBank/DDBJ databases">
        <title>Draft genome sequence of Kouleothrix aurantiaca JCM 19913.</title>
        <authorList>
            <person name="Hemp J."/>
        </authorList>
    </citation>
    <scope>NUCLEOTIDE SEQUENCE [LARGE SCALE GENOMIC DNA]</scope>
    <source>
        <strain evidence="2 3">COM-B</strain>
    </source>
</reference>
<feature type="non-terminal residue" evidence="2">
    <location>
        <position position="346"/>
    </location>
</feature>
<dbReference type="Gene3D" id="3.20.20.80">
    <property type="entry name" value="Glycosidases"/>
    <property type="match status" value="1"/>
</dbReference>
<dbReference type="PANTHER" id="PTHR12631:SF10">
    <property type="entry name" value="BETA-XYLOSIDASE-LIKE PROTEIN-RELATED"/>
    <property type="match status" value="1"/>
</dbReference>
<name>A0A0P9D1Y9_9CHLR</name>
<dbReference type="PANTHER" id="PTHR12631">
    <property type="entry name" value="ALPHA-L-IDURONIDASE"/>
    <property type="match status" value="1"/>
</dbReference>
<evidence type="ECO:0000256" key="1">
    <source>
        <dbReference type="SAM" id="SignalP"/>
    </source>
</evidence>
<dbReference type="AlphaFoldDB" id="A0A0P9D1Y9"/>
<dbReference type="EMBL" id="LJCR01001982">
    <property type="protein sequence ID" value="KPV49417.1"/>
    <property type="molecule type" value="Genomic_DNA"/>
</dbReference>